<organism evidence="1 2">
    <name type="scientific">Chryseosolibacter indicus</name>
    <dbReference type="NCBI Taxonomy" id="2782351"/>
    <lineage>
        <taxon>Bacteria</taxon>
        <taxon>Pseudomonadati</taxon>
        <taxon>Bacteroidota</taxon>
        <taxon>Cytophagia</taxon>
        <taxon>Cytophagales</taxon>
        <taxon>Chryseotaleaceae</taxon>
        <taxon>Chryseosolibacter</taxon>
    </lineage>
</organism>
<evidence type="ECO:0000313" key="2">
    <source>
        <dbReference type="Proteomes" id="UP000772618"/>
    </source>
</evidence>
<comment type="caution">
    <text evidence="1">The sequence shown here is derived from an EMBL/GenBank/DDBJ whole genome shotgun (WGS) entry which is preliminary data.</text>
</comment>
<protein>
    <submittedName>
        <fullName evidence="1">Type II toxin-antitoxin system RelE/ParE family toxin</fullName>
    </submittedName>
</protein>
<dbReference type="RefSeq" id="WP_254155335.1">
    <property type="nucleotide sequence ID" value="NZ_JAHESD010000054.1"/>
</dbReference>
<accession>A0ABS5VVC8</accession>
<sequence>MSTLDKPLHGELTTPPCSAKARIEAGYLLRLLQKGEKLSLPHSRPMPSIGTRWHEFRIVDETKNWRIIYRIDAVAIIVLEVFQKKTQETPKHVINTCKIRIKELIPAVITTAVTAILPTMADRLSSIWIIQCFAYKCPQHTTDL</sequence>
<reference evidence="1 2" key="1">
    <citation type="submission" date="2021-05" db="EMBL/GenBank/DDBJ databases">
        <title>A Polyphasic approach of four new species of the genus Ohtaekwangia: Ohtaekwangia histidinii sp. nov., Ohtaekwangia cretensis sp. nov., Ohtaekwangia indiensis sp. nov., Ohtaekwangia reichenbachii sp. nov. from diverse environment.</title>
        <authorList>
            <person name="Octaviana S."/>
        </authorList>
    </citation>
    <scope>NUCLEOTIDE SEQUENCE [LARGE SCALE GENOMIC DNA]</scope>
    <source>
        <strain evidence="1 2">PWU20</strain>
    </source>
</reference>
<dbReference type="Pfam" id="PF05973">
    <property type="entry name" value="Gp49"/>
    <property type="match status" value="1"/>
</dbReference>
<dbReference type="Proteomes" id="UP000772618">
    <property type="component" value="Unassembled WGS sequence"/>
</dbReference>
<name>A0ABS5VVC8_9BACT</name>
<dbReference type="InterPro" id="IPR009241">
    <property type="entry name" value="HigB-like"/>
</dbReference>
<evidence type="ECO:0000313" key="1">
    <source>
        <dbReference type="EMBL" id="MBT1705387.1"/>
    </source>
</evidence>
<proteinExistence type="predicted"/>
<gene>
    <name evidence="1" type="ORF">KK060_19000</name>
</gene>
<dbReference type="EMBL" id="JAHESD010000054">
    <property type="protein sequence ID" value="MBT1705387.1"/>
    <property type="molecule type" value="Genomic_DNA"/>
</dbReference>
<keyword evidence="2" id="KW-1185">Reference proteome</keyword>